<accession>A0AAD8XTN7</accession>
<evidence type="ECO:0000313" key="2">
    <source>
        <dbReference type="Proteomes" id="UP001224775"/>
    </source>
</evidence>
<dbReference type="Proteomes" id="UP001224775">
    <property type="component" value="Unassembled WGS sequence"/>
</dbReference>
<keyword evidence="2" id="KW-1185">Reference proteome</keyword>
<sequence length="50" mass="5549">MSVLRRKLLKSSTVASYVPLMDAQIEPSSWDCAADMEESVYAGTKDVQIK</sequence>
<gene>
    <name evidence="1" type="ORF">QTG54_016067</name>
</gene>
<dbReference type="EMBL" id="JATAAI010000052">
    <property type="protein sequence ID" value="KAK1733210.1"/>
    <property type="molecule type" value="Genomic_DNA"/>
</dbReference>
<proteinExistence type="predicted"/>
<reference evidence="1" key="1">
    <citation type="submission" date="2023-06" db="EMBL/GenBank/DDBJ databases">
        <title>Survivors Of The Sea: Transcriptome response of Skeletonema marinoi to long-term dormancy.</title>
        <authorList>
            <person name="Pinder M.I.M."/>
            <person name="Kourtchenko O."/>
            <person name="Robertson E.K."/>
            <person name="Larsson T."/>
            <person name="Maumus F."/>
            <person name="Osuna-Cruz C.M."/>
            <person name="Vancaester E."/>
            <person name="Stenow R."/>
            <person name="Vandepoele K."/>
            <person name="Ploug H."/>
            <person name="Bruchert V."/>
            <person name="Godhe A."/>
            <person name="Topel M."/>
        </authorList>
    </citation>
    <scope>NUCLEOTIDE SEQUENCE</scope>
    <source>
        <strain evidence="1">R05AC</strain>
    </source>
</reference>
<name>A0AAD8XTN7_9STRA</name>
<dbReference type="AlphaFoldDB" id="A0AAD8XTN7"/>
<protein>
    <submittedName>
        <fullName evidence="1">Uncharacterized protein</fullName>
    </submittedName>
</protein>
<evidence type="ECO:0000313" key="1">
    <source>
        <dbReference type="EMBL" id="KAK1733210.1"/>
    </source>
</evidence>
<comment type="caution">
    <text evidence="1">The sequence shown here is derived from an EMBL/GenBank/DDBJ whole genome shotgun (WGS) entry which is preliminary data.</text>
</comment>
<organism evidence="1 2">
    <name type="scientific">Skeletonema marinoi</name>
    <dbReference type="NCBI Taxonomy" id="267567"/>
    <lineage>
        <taxon>Eukaryota</taxon>
        <taxon>Sar</taxon>
        <taxon>Stramenopiles</taxon>
        <taxon>Ochrophyta</taxon>
        <taxon>Bacillariophyta</taxon>
        <taxon>Coscinodiscophyceae</taxon>
        <taxon>Thalassiosirophycidae</taxon>
        <taxon>Thalassiosirales</taxon>
        <taxon>Skeletonemataceae</taxon>
        <taxon>Skeletonema</taxon>
        <taxon>Skeletonema marinoi-dohrnii complex</taxon>
    </lineage>
</organism>